<accession>A0A388L5K6</accession>
<dbReference type="Proteomes" id="UP000265515">
    <property type="component" value="Unassembled WGS sequence"/>
</dbReference>
<name>A0A388L5K6_CHABU</name>
<protein>
    <submittedName>
        <fullName evidence="1">Uncharacterized protein</fullName>
    </submittedName>
</protein>
<dbReference type="AlphaFoldDB" id="A0A388L5K6"/>
<reference evidence="1 2" key="1">
    <citation type="journal article" date="2018" name="Cell">
        <title>The Chara Genome: Secondary Complexity and Implications for Plant Terrestrialization.</title>
        <authorList>
            <person name="Nishiyama T."/>
            <person name="Sakayama H."/>
            <person name="Vries J.D."/>
            <person name="Buschmann H."/>
            <person name="Saint-Marcoux D."/>
            <person name="Ullrich K.K."/>
            <person name="Haas F.B."/>
            <person name="Vanderstraeten L."/>
            <person name="Becker D."/>
            <person name="Lang D."/>
            <person name="Vosolsobe S."/>
            <person name="Rombauts S."/>
            <person name="Wilhelmsson P.K.I."/>
            <person name="Janitza P."/>
            <person name="Kern R."/>
            <person name="Heyl A."/>
            <person name="Rumpler F."/>
            <person name="Villalobos L.I.A.C."/>
            <person name="Clay J.M."/>
            <person name="Skokan R."/>
            <person name="Toyoda A."/>
            <person name="Suzuki Y."/>
            <person name="Kagoshima H."/>
            <person name="Schijlen E."/>
            <person name="Tajeshwar N."/>
            <person name="Catarino B."/>
            <person name="Hetherington A.J."/>
            <person name="Saltykova A."/>
            <person name="Bonnot C."/>
            <person name="Breuninger H."/>
            <person name="Symeonidi A."/>
            <person name="Radhakrishnan G.V."/>
            <person name="Van Nieuwerburgh F."/>
            <person name="Deforce D."/>
            <person name="Chang C."/>
            <person name="Karol K.G."/>
            <person name="Hedrich R."/>
            <person name="Ulvskov P."/>
            <person name="Glockner G."/>
            <person name="Delwiche C.F."/>
            <person name="Petrasek J."/>
            <person name="Van de Peer Y."/>
            <person name="Friml J."/>
            <person name="Beilby M."/>
            <person name="Dolan L."/>
            <person name="Kohara Y."/>
            <person name="Sugano S."/>
            <person name="Fujiyama A."/>
            <person name="Delaux P.-M."/>
            <person name="Quint M."/>
            <person name="TheiBen G."/>
            <person name="Hagemann M."/>
            <person name="Harholt J."/>
            <person name="Dunand C."/>
            <person name="Zachgo S."/>
            <person name="Langdale J."/>
            <person name="Maumus F."/>
            <person name="Straeten D.V.D."/>
            <person name="Gould S.B."/>
            <person name="Rensing S.A."/>
        </authorList>
    </citation>
    <scope>NUCLEOTIDE SEQUENCE [LARGE SCALE GENOMIC DNA]</scope>
    <source>
        <strain evidence="1 2">S276</strain>
    </source>
</reference>
<organism evidence="1 2">
    <name type="scientific">Chara braunii</name>
    <name type="common">Braun's stonewort</name>
    <dbReference type="NCBI Taxonomy" id="69332"/>
    <lineage>
        <taxon>Eukaryota</taxon>
        <taxon>Viridiplantae</taxon>
        <taxon>Streptophyta</taxon>
        <taxon>Charophyceae</taxon>
        <taxon>Charales</taxon>
        <taxon>Characeae</taxon>
        <taxon>Chara</taxon>
    </lineage>
</organism>
<dbReference type="EMBL" id="BFEA01000271">
    <property type="protein sequence ID" value="GBG77586.1"/>
    <property type="molecule type" value="Genomic_DNA"/>
</dbReference>
<comment type="caution">
    <text evidence="1">The sequence shown here is derived from an EMBL/GenBank/DDBJ whole genome shotgun (WGS) entry which is preliminary data.</text>
</comment>
<evidence type="ECO:0000313" key="2">
    <source>
        <dbReference type="Proteomes" id="UP000265515"/>
    </source>
</evidence>
<keyword evidence="2" id="KW-1185">Reference proteome</keyword>
<sequence>MEEVRIAGEEMTDMIKQYVQRELMAQWQRDWLGGEDGGRIAFIKWDGGRAQDGNEGIQDGNREAVKKEYQICFKDWTTVGQGIPLRPPSDFPDPFAPHQLAMVDAMVWSRVSRTAPGLVKGEGSSF</sequence>
<evidence type="ECO:0000313" key="1">
    <source>
        <dbReference type="EMBL" id="GBG77586.1"/>
    </source>
</evidence>
<gene>
    <name evidence="1" type="ORF">CBR_g24033</name>
</gene>
<dbReference type="Gramene" id="GBG77586">
    <property type="protein sequence ID" value="GBG77586"/>
    <property type="gene ID" value="CBR_g24033"/>
</dbReference>
<proteinExistence type="predicted"/>